<evidence type="ECO:0000256" key="5">
    <source>
        <dbReference type="ARBA" id="ARBA00022676"/>
    </source>
</evidence>
<dbReference type="PANTHER" id="PTHR32438">
    <property type="entry name" value="4-ALPHA-GLUCANOTRANSFERASE DPE1, CHLOROPLASTIC/AMYLOPLASTIC"/>
    <property type="match status" value="1"/>
</dbReference>
<name>A0A4Q1C694_9BACT</name>
<keyword evidence="7 10" id="KW-0119">Carbohydrate metabolism</keyword>
<evidence type="ECO:0000256" key="10">
    <source>
        <dbReference type="RuleBase" id="RU361207"/>
    </source>
</evidence>
<evidence type="ECO:0000256" key="8">
    <source>
        <dbReference type="ARBA" id="ARBA00031423"/>
    </source>
</evidence>
<evidence type="ECO:0000256" key="1">
    <source>
        <dbReference type="ARBA" id="ARBA00000439"/>
    </source>
</evidence>
<evidence type="ECO:0000313" key="13">
    <source>
        <dbReference type="Proteomes" id="UP000290218"/>
    </source>
</evidence>
<evidence type="ECO:0000313" key="12">
    <source>
        <dbReference type="EMBL" id="RXK54374.1"/>
    </source>
</evidence>
<comment type="catalytic activity">
    <reaction evidence="1 10">
        <text>Transfers a segment of a (1-&gt;4)-alpha-D-glucan to a new position in an acceptor, which may be glucose or a (1-&gt;4)-alpha-D-glucan.</text>
        <dbReference type="EC" id="2.4.1.25"/>
    </reaction>
</comment>
<dbReference type="Pfam" id="PF02446">
    <property type="entry name" value="Glyco_hydro_77"/>
    <property type="match status" value="1"/>
</dbReference>
<dbReference type="PANTHER" id="PTHR32438:SF5">
    <property type="entry name" value="4-ALPHA-GLUCANOTRANSFERASE DPE1, CHLOROPLASTIC_AMYLOPLASTIC"/>
    <property type="match status" value="1"/>
</dbReference>
<sequence>MPVRTPNRAAKKVAVTSGSRPAPVPPASWLDTRAAGVLAHVSSLPGAYGIGNLGRGARAFVDFLADARVRYWQICPIGPTGYGDSPYQLFSASAGNPYFIDLGELVGAGLLSDDELAPLRRLPAGRVDYGWLYADFWRVLTRAADRFITAGTDRLEGLGSFRAFQREHAEWLEPYTDFMALKGHFGGWPWPSWPEPFARWTPRLRATLPDSVRLESERHAFYQYVFFGQWEQLRSYARERGVGIIGDVPIFVALDSADTWRNREVFRLDARGNPLAVAGVPPDYFSALGQLWGNPLYDWNHLRKTGYAWWLGRLRAAFGLYDVIRLDHFRGFDTFWEIPAGAPDARTGCWQPGPGLEFFDAVRAALPEARIIAEDLGYIGPDVVKLRRDAGLPGMKILQFAYGHDANNANLPHYYPPDSVAYTGTHDNITARGWLESLQPPYDAKIAEYFQLDSSKSAWPVIRAALATTSRLAVIPVQDLLDLPADATLNRPGTTDGNWQWRFTDDQLTALRQGRVETLRHWVQLYDRTGERPVRDYSEPPENGTTDH</sequence>
<dbReference type="OrthoDB" id="9811841at2"/>
<dbReference type="EC" id="2.4.1.25" evidence="3 10"/>
<protein>
    <recommendedName>
        <fullName evidence="4 10">4-alpha-glucanotransferase</fullName>
        <ecNumber evidence="3 10">2.4.1.25</ecNumber>
    </recommendedName>
    <alternativeName>
        <fullName evidence="8 10">Amylomaltase</fullName>
    </alternativeName>
    <alternativeName>
        <fullName evidence="9 10">Disproportionating enzyme</fullName>
    </alternativeName>
</protein>
<dbReference type="SUPFAM" id="SSF51445">
    <property type="entry name" value="(Trans)glycosidases"/>
    <property type="match status" value="1"/>
</dbReference>
<keyword evidence="6 10" id="KW-0808">Transferase</keyword>
<dbReference type="EMBL" id="SDHX01000001">
    <property type="protein sequence ID" value="RXK54374.1"/>
    <property type="molecule type" value="Genomic_DNA"/>
</dbReference>
<evidence type="ECO:0000256" key="4">
    <source>
        <dbReference type="ARBA" id="ARBA00020295"/>
    </source>
</evidence>
<evidence type="ECO:0000256" key="6">
    <source>
        <dbReference type="ARBA" id="ARBA00022679"/>
    </source>
</evidence>
<evidence type="ECO:0000256" key="7">
    <source>
        <dbReference type="ARBA" id="ARBA00023277"/>
    </source>
</evidence>
<keyword evidence="13" id="KW-1185">Reference proteome</keyword>
<evidence type="ECO:0000256" key="3">
    <source>
        <dbReference type="ARBA" id="ARBA00012560"/>
    </source>
</evidence>
<proteinExistence type="inferred from homology"/>
<accession>A0A4Q1C694</accession>
<evidence type="ECO:0000256" key="11">
    <source>
        <dbReference type="SAM" id="MobiDB-lite"/>
    </source>
</evidence>
<comment type="similarity">
    <text evidence="2 10">Belongs to the disproportionating enzyme family.</text>
</comment>
<dbReference type="AlphaFoldDB" id="A0A4Q1C694"/>
<dbReference type="GO" id="GO:0005975">
    <property type="term" value="P:carbohydrate metabolic process"/>
    <property type="evidence" value="ECO:0007669"/>
    <property type="project" value="InterPro"/>
</dbReference>
<dbReference type="Gene3D" id="3.20.20.80">
    <property type="entry name" value="Glycosidases"/>
    <property type="match status" value="1"/>
</dbReference>
<evidence type="ECO:0000256" key="2">
    <source>
        <dbReference type="ARBA" id="ARBA00005684"/>
    </source>
</evidence>
<dbReference type="NCBIfam" id="NF011080">
    <property type="entry name" value="PRK14508.1-3"/>
    <property type="match status" value="1"/>
</dbReference>
<keyword evidence="5 10" id="KW-0328">Glycosyltransferase</keyword>
<gene>
    <name evidence="12" type="primary">malQ</name>
    <name evidence="12" type="ORF">ESB00_00305</name>
</gene>
<dbReference type="GO" id="GO:0004134">
    <property type="term" value="F:4-alpha-glucanotransferase activity"/>
    <property type="evidence" value="ECO:0007669"/>
    <property type="project" value="UniProtKB-EC"/>
</dbReference>
<comment type="caution">
    <text evidence="12">The sequence shown here is derived from an EMBL/GenBank/DDBJ whole genome shotgun (WGS) entry which is preliminary data.</text>
</comment>
<dbReference type="InterPro" id="IPR003385">
    <property type="entry name" value="Glyco_hydro_77"/>
</dbReference>
<feature type="region of interest" description="Disordered" evidence="11">
    <location>
        <begin position="1"/>
        <end position="24"/>
    </location>
</feature>
<dbReference type="Proteomes" id="UP000290218">
    <property type="component" value="Unassembled WGS sequence"/>
</dbReference>
<organism evidence="12 13">
    <name type="scientific">Oleiharenicola lentus</name>
    <dbReference type="NCBI Taxonomy" id="2508720"/>
    <lineage>
        <taxon>Bacteria</taxon>
        <taxon>Pseudomonadati</taxon>
        <taxon>Verrucomicrobiota</taxon>
        <taxon>Opitutia</taxon>
        <taxon>Opitutales</taxon>
        <taxon>Opitutaceae</taxon>
        <taxon>Oleiharenicola</taxon>
    </lineage>
</organism>
<dbReference type="InterPro" id="IPR017853">
    <property type="entry name" value="GH"/>
</dbReference>
<dbReference type="NCBIfam" id="TIGR00217">
    <property type="entry name" value="malQ"/>
    <property type="match status" value="1"/>
</dbReference>
<reference evidence="12 13" key="1">
    <citation type="submission" date="2019-01" db="EMBL/GenBank/DDBJ databases">
        <title>Lacunisphaera sp. strain TWA-58.</title>
        <authorList>
            <person name="Chen W.-M."/>
        </authorList>
    </citation>
    <scope>NUCLEOTIDE SEQUENCE [LARGE SCALE GENOMIC DNA]</scope>
    <source>
        <strain evidence="12 13">TWA-58</strain>
    </source>
</reference>
<dbReference type="RefSeq" id="WP_129045739.1">
    <property type="nucleotide sequence ID" value="NZ_SDHX01000001.1"/>
</dbReference>
<evidence type="ECO:0000256" key="9">
    <source>
        <dbReference type="ARBA" id="ARBA00031501"/>
    </source>
</evidence>